<comment type="similarity">
    <text evidence="1 4">Belongs to the glycosyl hydrolase 1 family.</text>
</comment>
<evidence type="ECO:0000256" key="5">
    <source>
        <dbReference type="SAM" id="Phobius"/>
    </source>
</evidence>
<keyword evidence="5" id="KW-0812">Transmembrane</keyword>
<keyword evidence="3" id="KW-0326">Glycosidase</keyword>
<dbReference type="PANTHER" id="PTHR10353:SF36">
    <property type="entry name" value="LP05116P"/>
    <property type="match status" value="1"/>
</dbReference>
<dbReference type="GO" id="GO:0008422">
    <property type="term" value="F:beta-glucosidase activity"/>
    <property type="evidence" value="ECO:0007669"/>
    <property type="project" value="TreeGrafter"/>
</dbReference>
<dbReference type="EMBL" id="JAENGZ010001089">
    <property type="protein sequence ID" value="KAG6950775.1"/>
    <property type="molecule type" value="Genomic_DNA"/>
</dbReference>
<evidence type="ECO:0000313" key="7">
    <source>
        <dbReference type="Proteomes" id="UP000688947"/>
    </source>
</evidence>
<reference evidence="6" key="1">
    <citation type="submission" date="2021-01" db="EMBL/GenBank/DDBJ databases">
        <title>Phytophthora aleatoria, a newly-described species from Pinus radiata is distinct from Phytophthora cactorum isolates based on comparative genomics.</title>
        <authorList>
            <person name="Mcdougal R."/>
            <person name="Panda P."/>
            <person name="Williams N."/>
            <person name="Studholme D.J."/>
        </authorList>
    </citation>
    <scope>NUCLEOTIDE SEQUENCE</scope>
    <source>
        <strain evidence="6">NZFS 3830</strain>
    </source>
</reference>
<dbReference type="PANTHER" id="PTHR10353">
    <property type="entry name" value="GLYCOSYL HYDROLASE"/>
    <property type="match status" value="1"/>
</dbReference>
<dbReference type="GO" id="GO:0005975">
    <property type="term" value="P:carbohydrate metabolic process"/>
    <property type="evidence" value="ECO:0007669"/>
    <property type="project" value="InterPro"/>
</dbReference>
<dbReference type="InterPro" id="IPR001360">
    <property type="entry name" value="Glyco_hydro_1"/>
</dbReference>
<evidence type="ECO:0000256" key="3">
    <source>
        <dbReference type="ARBA" id="ARBA00023295"/>
    </source>
</evidence>
<dbReference type="OrthoDB" id="65569at2759"/>
<dbReference type="AlphaFoldDB" id="A0A8T1TXL6"/>
<evidence type="ECO:0000256" key="1">
    <source>
        <dbReference type="ARBA" id="ARBA00010838"/>
    </source>
</evidence>
<evidence type="ECO:0000313" key="6">
    <source>
        <dbReference type="EMBL" id="KAG6950775.1"/>
    </source>
</evidence>
<keyword evidence="5" id="KW-1133">Transmembrane helix</keyword>
<evidence type="ECO:0000256" key="4">
    <source>
        <dbReference type="RuleBase" id="RU003690"/>
    </source>
</evidence>
<dbReference type="PROSITE" id="PS00653">
    <property type="entry name" value="GLYCOSYL_HYDROL_F1_2"/>
    <property type="match status" value="1"/>
</dbReference>
<comment type="caution">
    <text evidence="6">The sequence shown here is derived from an EMBL/GenBank/DDBJ whole genome shotgun (WGS) entry which is preliminary data.</text>
</comment>
<protein>
    <recommendedName>
        <fullName evidence="8">Glycosyl hydrolases family 1, N-terminal conserved site</fullName>
    </recommendedName>
</protein>
<keyword evidence="2" id="KW-0378">Hydrolase</keyword>
<evidence type="ECO:0008006" key="8">
    <source>
        <dbReference type="Google" id="ProtNLM"/>
    </source>
</evidence>
<dbReference type="Pfam" id="PF00232">
    <property type="entry name" value="Glyco_hydro_1"/>
    <property type="match status" value="1"/>
</dbReference>
<dbReference type="FunFam" id="3.20.20.80:FF:000099">
    <property type="entry name" value="Lactase-phlorizin hydrolase, putative"/>
    <property type="match status" value="1"/>
</dbReference>
<dbReference type="VEuPathDB" id="FungiDB:PC110_g16648"/>
<dbReference type="Proteomes" id="UP000688947">
    <property type="component" value="Unassembled WGS sequence"/>
</dbReference>
<evidence type="ECO:0000256" key="2">
    <source>
        <dbReference type="ARBA" id="ARBA00022801"/>
    </source>
</evidence>
<dbReference type="InterPro" id="IPR033132">
    <property type="entry name" value="GH_1_N_CS"/>
</dbReference>
<organism evidence="6 7">
    <name type="scientific">Phytophthora cactorum</name>
    <dbReference type="NCBI Taxonomy" id="29920"/>
    <lineage>
        <taxon>Eukaryota</taxon>
        <taxon>Sar</taxon>
        <taxon>Stramenopiles</taxon>
        <taxon>Oomycota</taxon>
        <taxon>Peronosporomycetes</taxon>
        <taxon>Peronosporales</taxon>
        <taxon>Peronosporaceae</taxon>
        <taxon>Phytophthora</taxon>
    </lineage>
</organism>
<name>A0A8T1TXL6_9STRA</name>
<proteinExistence type="inferred from homology"/>
<gene>
    <name evidence="6" type="ORF">JG687_00014034</name>
</gene>
<sequence>MWRDPNDALVAPSAPTLMRVRDSSTGMRILGKVHCLIQQLKFMQEHAMDDASAIKCACLKQRCQEVTNVFIAKMKWSYLGFVGSMAAAMLPTSSLVAASEPRCFPKDFMFGTATAAYQVEGAYNEGGRTPSIWDEFCREQPGMLCANVADDFYHRYPDDLNLMQDVGLQSLRFSVSWSRAMTWDPETRHMRPNPEGIAFYHALIDAMNVRGIVPILTIYHWDLPSALMHELTPKGWLSPEIVDHYVEYATIIFQEYGHKVDYWTTFNEPLAFVGYSYGTGMFAPGHKGSPTEAYTVSRNVLVAHAKAVQKFRELKTSRIVGNKARIGIVLVSAYFYPLDPNNALDVAAAKRALDFDFGWFLEPIVTGDYPAVMRERAGDRLPPFTEEESALLKGSYDILMMNHYYSKVVTDCGSESSVTPCSSLTAGWEADKGVDEDHMMPGTMQPRPDKFGNNYCGRYTGYPPGYLDMIRYLHSHDPTVDILLTENGWCGDEEVENWDQLRYYKAFLGQVYKAVVEEEIPVVGYTAWSFLDNYEWGSYGPRFGLYYVNFTEKTGSPDFEKPKSTDLKRIPRPAAKWFHKVATTKCLDGWDQLEIAADSSVARSAEHLGFSVAFIVFVAVALTAAVVTFKRRLGYQRLRQASSR</sequence>
<keyword evidence="5" id="KW-0472">Membrane</keyword>
<feature type="transmembrane region" description="Helical" evidence="5">
    <location>
        <begin position="608"/>
        <end position="629"/>
    </location>
</feature>
<accession>A0A8T1TXL6</accession>